<comment type="caution">
    <text evidence="3">The sequence shown here is derived from an EMBL/GenBank/DDBJ whole genome shotgun (WGS) entry which is preliminary data.</text>
</comment>
<feature type="compositionally biased region" description="Polar residues" evidence="2">
    <location>
        <begin position="624"/>
        <end position="638"/>
    </location>
</feature>
<feature type="region of interest" description="Disordered" evidence="2">
    <location>
        <begin position="385"/>
        <end position="412"/>
    </location>
</feature>
<keyword evidence="4" id="KW-1185">Reference proteome</keyword>
<gene>
    <name evidence="3" type="ORF">POM88_025883</name>
</gene>
<proteinExistence type="predicted"/>
<feature type="region of interest" description="Disordered" evidence="2">
    <location>
        <begin position="1160"/>
        <end position="1215"/>
    </location>
</feature>
<feature type="compositionally biased region" description="Low complexity" evidence="2">
    <location>
        <begin position="350"/>
        <end position="361"/>
    </location>
</feature>
<dbReference type="Proteomes" id="UP001237642">
    <property type="component" value="Unassembled WGS sequence"/>
</dbReference>
<protein>
    <submittedName>
        <fullName evidence="3">Uncharacterized protein</fullName>
    </submittedName>
</protein>
<accession>A0AAD8I627</accession>
<feature type="compositionally biased region" description="Polar residues" evidence="2">
    <location>
        <begin position="1202"/>
        <end position="1213"/>
    </location>
</feature>
<evidence type="ECO:0000256" key="2">
    <source>
        <dbReference type="SAM" id="MobiDB-lite"/>
    </source>
</evidence>
<evidence type="ECO:0000256" key="1">
    <source>
        <dbReference type="SAM" id="Coils"/>
    </source>
</evidence>
<dbReference type="EMBL" id="JAUIZM010000006">
    <property type="protein sequence ID" value="KAK1379139.1"/>
    <property type="molecule type" value="Genomic_DNA"/>
</dbReference>
<feature type="region of interest" description="Disordered" evidence="2">
    <location>
        <begin position="289"/>
        <end position="365"/>
    </location>
</feature>
<feature type="compositionally biased region" description="Polar residues" evidence="2">
    <location>
        <begin position="401"/>
        <end position="412"/>
    </location>
</feature>
<evidence type="ECO:0000313" key="4">
    <source>
        <dbReference type="Proteomes" id="UP001237642"/>
    </source>
</evidence>
<evidence type="ECO:0000313" key="3">
    <source>
        <dbReference type="EMBL" id="KAK1379139.1"/>
    </source>
</evidence>
<feature type="region of interest" description="Disordered" evidence="2">
    <location>
        <begin position="615"/>
        <end position="664"/>
    </location>
</feature>
<feature type="coiled-coil region" evidence="1">
    <location>
        <begin position="894"/>
        <end position="921"/>
    </location>
</feature>
<keyword evidence="1" id="KW-0175">Coiled coil</keyword>
<reference evidence="3" key="2">
    <citation type="submission" date="2023-05" db="EMBL/GenBank/DDBJ databases">
        <authorList>
            <person name="Schelkunov M.I."/>
        </authorList>
    </citation>
    <scope>NUCLEOTIDE SEQUENCE</scope>
    <source>
        <strain evidence="3">Hsosn_3</strain>
        <tissue evidence="3">Leaf</tissue>
    </source>
</reference>
<feature type="compositionally biased region" description="Basic and acidic residues" evidence="2">
    <location>
        <begin position="1164"/>
        <end position="1179"/>
    </location>
</feature>
<organism evidence="3 4">
    <name type="scientific">Heracleum sosnowskyi</name>
    <dbReference type="NCBI Taxonomy" id="360622"/>
    <lineage>
        <taxon>Eukaryota</taxon>
        <taxon>Viridiplantae</taxon>
        <taxon>Streptophyta</taxon>
        <taxon>Embryophyta</taxon>
        <taxon>Tracheophyta</taxon>
        <taxon>Spermatophyta</taxon>
        <taxon>Magnoliopsida</taxon>
        <taxon>eudicotyledons</taxon>
        <taxon>Gunneridae</taxon>
        <taxon>Pentapetalae</taxon>
        <taxon>asterids</taxon>
        <taxon>campanulids</taxon>
        <taxon>Apiales</taxon>
        <taxon>Apiaceae</taxon>
        <taxon>Apioideae</taxon>
        <taxon>apioid superclade</taxon>
        <taxon>Tordylieae</taxon>
        <taxon>Tordyliinae</taxon>
        <taxon>Heracleum</taxon>
    </lineage>
</organism>
<feature type="compositionally biased region" description="Basic residues" evidence="2">
    <location>
        <begin position="1180"/>
        <end position="1191"/>
    </location>
</feature>
<name>A0AAD8I627_9APIA</name>
<feature type="compositionally biased region" description="Basic and acidic residues" evidence="2">
    <location>
        <begin position="333"/>
        <end position="349"/>
    </location>
</feature>
<sequence>MAPIVKLMSAGGFIYEKNNSIPFVAKENPNRLFFKMMDFMKNCKLSYAMFHSTPIYNEIIEEIWTSCAYSGTNCTLQFTLQGNEYIVNSDVLQACLHIPDNNCDAFPTNTEITTMLNSINYSLPTDNLGRIIRRGLVREYSYLADAFIKVFSGKISNFDALTNSMLILLTMLLNDRYYNFSTQLIYEIGAKLGDKANRKKNIYYARFLMMLANHVSPSPLVISNPNARFECFVQEKRVLTDILRLNYNGDVPVVYLPIIEVTTTIPVSIAVTSIVSSNLVAMESVAVTQHAPAPATKSKSKKSSKPTSGASQKAPVVKTTTQPKGSESGVVRGEGRGENQRNPKNKEGEVSVSQPSPIVSSRQGTMSKMDLNTSLIASSQKDVIIETSSPPRAQSKRVRDTSSPQSTFSQYQRRVKQKTKGSQGAHTLEATLPVSQIQFDVTPIITLGLQSHSLNINLDLSPSNSPTQSLDVDMIHTSFPDSPTLILEKPHSEADGHHLLSDLLGHQPSFSETARESVDPNLKSITTDSTVISLSQNALLTSSTKQPLSLTSVSPSTVPIPLTVQTTISLIGHSTPLTENQVVSTTSVDDLVVVETLLGLKGSEIERLACSQAKGENESERLAISSSQEKGEIESTTLVGEGEGVRGVSHGEPMMQEKSGEREGTTGAIRVEAAIANELMEVSEGERELTFQEHYQQTLDSISLDPETFTHPVPAYQVMAQQGNVEAERSLNLIYTTASMQRAKDALTNLPPGAAASGDFEFSDDEDSYGDNLQVATTSQTGTSVVPPTPDWLSQGMHGRVTLDAAISRQYNEAYLAHESANARDKKFYKAIMDSLEIQRLQMMQTRIEATEIKDSITNLRDANYRMLDEKLPLLTVSKMTRFFTKEPEVATSLKTLSTRVDKVEATLSQMQKEQEKQTQLLTQLVAAQGLPVISLDANKKGEKSKELNIQITKVLVPAISLPQEPLAMGEFGKKKKDSIDLIQEASMRMKLAEQIKDHWSNIEARFKNITESSKTDQPSTNTMVIVQMEPQFKSSYAIEPLQHGILQDSRNEKGQSSCFENVDARGMSPISPAKPKGKNIERIFYPAPKPDEFKVLGKLIIESKESNHPSIRNQRAIIYRDNKEICIWVGHPNFAKAKAEESERAAMQALAVAQALEDEETFQEEKAKDGANEAEPARKSVRQPKARAKRNLNFEKEDSLDTAQAPSTTSAHQIPIDLPIGGKLACDPAHPVNFHDQPIIPKEEPIEFDEAYFPKFLFEKDQPMKTKKRAVKAKPVFVRKPQSQKPPTNPEDCMYIADIREESSLHLDLDNLVEVRGIAASQKLPERLVFTYKGGREQIWPLYRILGEDYQTLLTVFRCLKKDFGFTKTAKSEVVSKICQIKASWNKPEALPRMLRVPSTGKKIHLQPYWMMEFKDKDNCRRFFRMEDQLDKASNQTLRFMQSKLGDQDEEEKIFYRRLQVQIEENNSRRGKKTMPQRRPR</sequence>
<reference evidence="3" key="1">
    <citation type="submission" date="2023-02" db="EMBL/GenBank/DDBJ databases">
        <title>Genome of toxic invasive species Heracleum sosnowskyi carries increased number of genes despite the absence of recent whole-genome duplications.</title>
        <authorList>
            <person name="Schelkunov M."/>
            <person name="Shtratnikova V."/>
            <person name="Makarenko M."/>
            <person name="Klepikova A."/>
            <person name="Omelchenko D."/>
            <person name="Novikova G."/>
            <person name="Obukhova E."/>
            <person name="Bogdanov V."/>
            <person name="Penin A."/>
            <person name="Logacheva M."/>
        </authorList>
    </citation>
    <scope>NUCLEOTIDE SEQUENCE</scope>
    <source>
        <strain evidence="3">Hsosn_3</strain>
        <tissue evidence="3">Leaf</tissue>
    </source>
</reference>